<dbReference type="PROSITE" id="PS51746">
    <property type="entry name" value="PPM_2"/>
    <property type="match status" value="1"/>
</dbReference>
<feature type="domain" description="PPM-type phosphatase" evidence="7">
    <location>
        <begin position="102"/>
        <end position="358"/>
    </location>
</feature>
<dbReference type="PROSITE" id="PS01032">
    <property type="entry name" value="PPM_1"/>
    <property type="match status" value="1"/>
</dbReference>
<keyword evidence="6" id="KW-1133">Transmembrane helix</keyword>
<dbReference type="InterPro" id="IPR001932">
    <property type="entry name" value="PPM-type_phosphatase-like_dom"/>
</dbReference>
<evidence type="ECO:0000256" key="6">
    <source>
        <dbReference type="SAM" id="Phobius"/>
    </source>
</evidence>
<keyword evidence="4 5" id="KW-0904">Protein phosphatase</keyword>
<dbReference type="InterPro" id="IPR000222">
    <property type="entry name" value="PP2C_BS"/>
</dbReference>
<evidence type="ECO:0000256" key="2">
    <source>
        <dbReference type="ARBA" id="ARBA00022723"/>
    </source>
</evidence>
<keyword evidence="6" id="KW-0472">Membrane</keyword>
<dbReference type="SMART" id="SM00332">
    <property type="entry name" value="PP2Cc"/>
    <property type="match status" value="1"/>
</dbReference>
<dbReference type="Gene3D" id="3.60.40.10">
    <property type="entry name" value="PPM-type phosphatase domain"/>
    <property type="match status" value="1"/>
</dbReference>
<dbReference type="AlphaFoldDB" id="A0A9W7L8M3"/>
<comment type="caution">
    <text evidence="8">The sequence shown here is derived from an EMBL/GenBank/DDBJ whole genome shotgun (WGS) entry which is preliminary data.</text>
</comment>
<dbReference type="InterPro" id="IPR036457">
    <property type="entry name" value="PPM-type-like_dom_sf"/>
</dbReference>
<dbReference type="Pfam" id="PF00481">
    <property type="entry name" value="PP2C"/>
    <property type="match status" value="1"/>
</dbReference>
<dbReference type="PANTHER" id="PTHR13832">
    <property type="entry name" value="PROTEIN PHOSPHATASE 2C"/>
    <property type="match status" value="1"/>
</dbReference>
<evidence type="ECO:0000313" key="8">
    <source>
        <dbReference type="EMBL" id="GMI38018.1"/>
    </source>
</evidence>
<comment type="subcellular location">
    <subcellularLocation>
        <location evidence="1">Membrane</location>
        <topology evidence="1">Peripheral membrane protein</topology>
    </subcellularLocation>
</comment>
<gene>
    <name evidence="8" type="ORF">TrCOL_g1548</name>
</gene>
<evidence type="ECO:0000256" key="5">
    <source>
        <dbReference type="RuleBase" id="RU003465"/>
    </source>
</evidence>
<dbReference type="InterPro" id="IPR015655">
    <property type="entry name" value="PP2C"/>
</dbReference>
<name>A0A9W7L8M3_9STRA</name>
<evidence type="ECO:0000259" key="7">
    <source>
        <dbReference type="PROSITE" id="PS51746"/>
    </source>
</evidence>
<dbReference type="GO" id="GO:0046872">
    <property type="term" value="F:metal ion binding"/>
    <property type="evidence" value="ECO:0007669"/>
    <property type="project" value="UniProtKB-KW"/>
</dbReference>
<reference evidence="9" key="1">
    <citation type="journal article" date="2023" name="Commun. Biol.">
        <title>Genome analysis of Parmales, the sister group of diatoms, reveals the evolutionary specialization of diatoms from phago-mixotrophs to photoautotrophs.</title>
        <authorList>
            <person name="Ban H."/>
            <person name="Sato S."/>
            <person name="Yoshikawa S."/>
            <person name="Yamada K."/>
            <person name="Nakamura Y."/>
            <person name="Ichinomiya M."/>
            <person name="Sato N."/>
            <person name="Blanc-Mathieu R."/>
            <person name="Endo H."/>
            <person name="Kuwata A."/>
            <person name="Ogata H."/>
        </authorList>
    </citation>
    <scope>NUCLEOTIDE SEQUENCE [LARGE SCALE GENOMIC DNA]</scope>
</reference>
<evidence type="ECO:0000256" key="3">
    <source>
        <dbReference type="ARBA" id="ARBA00022801"/>
    </source>
</evidence>
<comment type="similarity">
    <text evidence="5">Belongs to the PP2C family.</text>
</comment>
<sequence length="360" mass="39520">MDGKAIEMLGNPDQVVGRIVELYNDSPAVVLYPIILLMVTLFYLCSGTKNSGRGRRTSSVYVGEITKEHLYCSRTTIGDGSTSELLKPMSERNLKPNSSHLKTSHWSDMGARQYQEDRYVIERIGKTKSGSPVSYYGVFDGHGGFEASQYCADRLSLYIRNEPNFPDGDIGGAMHDSYMKIDEDFIATGKPDGTTVCTCIVVGGEKIYCANTGDSRAIVVKRGGGTFAMSKDHKPGDPDETKRITDLGGTVVYWGRWRVESVLAVSRAVGDASLMPYITAEPDVVEKDIEEDDLFLVIASDGVWDVLESDRVGKFVFQNTVDEGKTDDELLRWIGRKLCVEAGDCGSGDNVSVVVVDLKK</sequence>
<dbReference type="EMBL" id="BRYA01000079">
    <property type="protein sequence ID" value="GMI38018.1"/>
    <property type="molecule type" value="Genomic_DNA"/>
</dbReference>
<dbReference type="GO" id="GO:0016020">
    <property type="term" value="C:membrane"/>
    <property type="evidence" value="ECO:0007669"/>
    <property type="project" value="UniProtKB-SubCell"/>
</dbReference>
<dbReference type="SUPFAM" id="SSF81606">
    <property type="entry name" value="PP2C-like"/>
    <property type="match status" value="1"/>
</dbReference>
<evidence type="ECO:0000313" key="9">
    <source>
        <dbReference type="Proteomes" id="UP001165065"/>
    </source>
</evidence>
<accession>A0A9W7L8M3</accession>
<organism evidence="8 9">
    <name type="scientific">Triparma columacea</name>
    <dbReference type="NCBI Taxonomy" id="722753"/>
    <lineage>
        <taxon>Eukaryota</taxon>
        <taxon>Sar</taxon>
        <taxon>Stramenopiles</taxon>
        <taxon>Ochrophyta</taxon>
        <taxon>Bolidophyceae</taxon>
        <taxon>Parmales</taxon>
        <taxon>Triparmaceae</taxon>
        <taxon>Triparma</taxon>
    </lineage>
</organism>
<protein>
    <recommendedName>
        <fullName evidence="7">PPM-type phosphatase domain-containing protein</fullName>
    </recommendedName>
</protein>
<dbReference type="GO" id="GO:0004722">
    <property type="term" value="F:protein serine/threonine phosphatase activity"/>
    <property type="evidence" value="ECO:0007669"/>
    <property type="project" value="InterPro"/>
</dbReference>
<proteinExistence type="inferred from homology"/>
<keyword evidence="6" id="KW-0812">Transmembrane</keyword>
<keyword evidence="9" id="KW-1185">Reference proteome</keyword>
<dbReference type="PANTHER" id="PTHR13832:SF827">
    <property type="entry name" value="PROTEIN PHOSPHATASE 1L"/>
    <property type="match status" value="1"/>
</dbReference>
<keyword evidence="2" id="KW-0479">Metal-binding</keyword>
<evidence type="ECO:0000256" key="1">
    <source>
        <dbReference type="ARBA" id="ARBA00004170"/>
    </source>
</evidence>
<dbReference type="Proteomes" id="UP001165065">
    <property type="component" value="Unassembled WGS sequence"/>
</dbReference>
<dbReference type="CDD" id="cd00143">
    <property type="entry name" value="PP2Cc"/>
    <property type="match status" value="1"/>
</dbReference>
<dbReference type="OrthoDB" id="10264738at2759"/>
<feature type="transmembrane region" description="Helical" evidence="6">
    <location>
        <begin position="29"/>
        <end position="46"/>
    </location>
</feature>
<evidence type="ECO:0000256" key="4">
    <source>
        <dbReference type="ARBA" id="ARBA00022912"/>
    </source>
</evidence>
<keyword evidence="3 5" id="KW-0378">Hydrolase</keyword>